<dbReference type="Proteomes" id="UP000631418">
    <property type="component" value="Unassembled WGS sequence"/>
</dbReference>
<evidence type="ECO:0000313" key="3">
    <source>
        <dbReference type="EMBL" id="MBF7811827.1"/>
    </source>
</evidence>
<dbReference type="RefSeq" id="WP_049767632.1">
    <property type="nucleotide sequence ID" value="NZ_CP053893.1"/>
</dbReference>
<protein>
    <submittedName>
        <fullName evidence="3">VanZ family protein</fullName>
    </submittedName>
</protein>
<organism evidence="3 4">
    <name type="scientific">Clostridium beijerinckii</name>
    <name type="common">Clostridium MP</name>
    <dbReference type="NCBI Taxonomy" id="1520"/>
    <lineage>
        <taxon>Bacteria</taxon>
        <taxon>Bacillati</taxon>
        <taxon>Bacillota</taxon>
        <taxon>Clostridia</taxon>
        <taxon>Eubacteriales</taxon>
        <taxon>Clostridiaceae</taxon>
        <taxon>Clostridium</taxon>
    </lineage>
</organism>
<keyword evidence="2" id="KW-0812">Transmembrane</keyword>
<reference evidence="3" key="1">
    <citation type="submission" date="2020-11" db="EMBL/GenBank/DDBJ databases">
        <authorList>
            <person name="Thieme N."/>
            <person name="Liebl W."/>
            <person name="Zverlov V."/>
        </authorList>
    </citation>
    <scope>NUCLEOTIDE SEQUENCE</scope>
    <source>
        <strain evidence="3">NT08</strain>
    </source>
</reference>
<dbReference type="AlphaFoldDB" id="A0A1S8QWY1"/>
<evidence type="ECO:0000256" key="1">
    <source>
        <dbReference type="SAM" id="MobiDB-lite"/>
    </source>
</evidence>
<feature type="transmembrane region" description="Helical" evidence="2">
    <location>
        <begin position="114"/>
        <end position="136"/>
    </location>
</feature>
<feature type="compositionally biased region" description="Basic and acidic residues" evidence="1">
    <location>
        <begin position="44"/>
        <end position="56"/>
    </location>
</feature>
<evidence type="ECO:0000313" key="4">
    <source>
        <dbReference type="Proteomes" id="UP000631418"/>
    </source>
</evidence>
<feature type="transmembrane region" description="Helical" evidence="2">
    <location>
        <begin position="142"/>
        <end position="164"/>
    </location>
</feature>
<feature type="transmembrane region" description="Helical" evidence="2">
    <location>
        <begin position="90"/>
        <end position="107"/>
    </location>
</feature>
<gene>
    <name evidence="3" type="primary">vanZ</name>
    <name evidence="3" type="ORF">IS491_24860</name>
</gene>
<dbReference type="PANTHER" id="PTHR28008">
    <property type="entry name" value="DOMAIN PROTEIN, PUTATIVE (AFU_ORTHOLOGUE AFUA_3G10980)-RELATED"/>
    <property type="match status" value="1"/>
</dbReference>
<feature type="compositionally biased region" description="Low complexity" evidence="1">
    <location>
        <begin position="57"/>
        <end position="67"/>
    </location>
</feature>
<proteinExistence type="predicted"/>
<dbReference type="PIRSF" id="PIRSF019083">
    <property type="entry name" value="UCP019083_VanZ"/>
    <property type="match status" value="1"/>
</dbReference>
<keyword evidence="2" id="KW-1133">Transmembrane helix</keyword>
<dbReference type="Pfam" id="PF04892">
    <property type="entry name" value="VanZ"/>
    <property type="match status" value="1"/>
</dbReference>
<keyword evidence="2" id="KW-0472">Membrane</keyword>
<sequence length="182" mass="20831">MKKIVILLCLFWMGFIFYMSGNNGTISHEQSTKVVNIIENAQRNQEKSQAENKDKAVSSSDSSQVNKNSINVQQEEASNLDHIVRKNAHAFMYMVLAILVSSVFFAYNKNGKGMIIYILFICLFYAVTDEFHQSFIPGRTSLVSDILVDFMGAMIGLGLFYFCYYKIYKRNSFDYNSAKILE</sequence>
<comment type="caution">
    <text evidence="3">The sequence shown here is derived from an EMBL/GenBank/DDBJ whole genome shotgun (WGS) entry which is preliminary data.</text>
</comment>
<feature type="region of interest" description="Disordered" evidence="1">
    <location>
        <begin position="43"/>
        <end position="67"/>
    </location>
</feature>
<dbReference type="InterPro" id="IPR016747">
    <property type="entry name" value="Phosphotransbutyrylase"/>
</dbReference>
<name>A0A1S8QWY1_CLOBE</name>
<evidence type="ECO:0000256" key="2">
    <source>
        <dbReference type="SAM" id="Phobius"/>
    </source>
</evidence>
<dbReference type="PANTHER" id="PTHR28008:SF1">
    <property type="entry name" value="DOMAIN PROTEIN, PUTATIVE (AFU_ORTHOLOGUE AFUA_3G10980)-RELATED"/>
    <property type="match status" value="1"/>
</dbReference>
<dbReference type="InterPro" id="IPR006976">
    <property type="entry name" value="VanZ-like"/>
</dbReference>
<accession>A0A1S8QWY1</accession>
<dbReference type="EMBL" id="JADOEF010000003">
    <property type="protein sequence ID" value="MBF7811827.1"/>
    <property type="molecule type" value="Genomic_DNA"/>
</dbReference>
<dbReference type="NCBIfam" id="NF037970">
    <property type="entry name" value="vanZ_1"/>
    <property type="match status" value="1"/>
</dbReference>